<dbReference type="Gene3D" id="3.60.120.10">
    <property type="entry name" value="Anthranilate synthase"/>
    <property type="match status" value="1"/>
</dbReference>
<feature type="domain" description="Chorismate-utilising enzyme C-terminal" evidence="1">
    <location>
        <begin position="89"/>
        <end position="329"/>
    </location>
</feature>
<gene>
    <name evidence="2" type="ORF">UFOPK2399_00066</name>
</gene>
<sequence length="341" mass="36429">MLELHEASNAFSQLDAYLAREAFWGRSGVVADLYLGYGLSGAVRRSHIQPPREPCPLPLLACRIRRADEPLAAADTFEIGPWQRSWTDAAYAAAIEHVRSAIARGDVYQVNLVQHLSAAFSGDTAAVAAALAPLRPLAPRPFITDRWSIISGSPELFLRRTGKTLQTKPIKGTRPAGVHVEGPKDAAEHTMIVDLERNDLSRVCELGTVRWPELMVEHELAGVTHLVSTVEGVARDNVTLGETLAALFPGGSVTGAPKIAAIDLIAGLEPVGRGASMGALGTVSPNGDFDLALTIRTFAVADNIIHFWVGGGIVWDSDPAAEIEESWVKARPLLAALECAA</sequence>
<dbReference type="GO" id="GO:0000162">
    <property type="term" value="P:L-tryptophan biosynthetic process"/>
    <property type="evidence" value="ECO:0007669"/>
    <property type="project" value="TreeGrafter"/>
</dbReference>
<evidence type="ECO:0000313" key="2">
    <source>
        <dbReference type="EMBL" id="CAB4682856.1"/>
    </source>
</evidence>
<proteinExistence type="predicted"/>
<protein>
    <submittedName>
        <fullName evidence="2">Unannotated protein</fullName>
    </submittedName>
</protein>
<dbReference type="PANTHER" id="PTHR11236">
    <property type="entry name" value="AMINOBENZOATE/ANTHRANILATE SYNTHASE"/>
    <property type="match status" value="1"/>
</dbReference>
<dbReference type="Pfam" id="PF00425">
    <property type="entry name" value="Chorismate_bind"/>
    <property type="match status" value="1"/>
</dbReference>
<dbReference type="AlphaFoldDB" id="A0A6J6N9Q8"/>
<dbReference type="InterPro" id="IPR005801">
    <property type="entry name" value="ADC_synthase"/>
</dbReference>
<dbReference type="InterPro" id="IPR015890">
    <property type="entry name" value="Chorismate_C"/>
</dbReference>
<dbReference type="PANTHER" id="PTHR11236:SF9">
    <property type="entry name" value="ANTHRANILATE SYNTHASE COMPONENT 1"/>
    <property type="match status" value="1"/>
</dbReference>
<organism evidence="2">
    <name type="scientific">freshwater metagenome</name>
    <dbReference type="NCBI Taxonomy" id="449393"/>
    <lineage>
        <taxon>unclassified sequences</taxon>
        <taxon>metagenomes</taxon>
        <taxon>ecological metagenomes</taxon>
    </lineage>
</organism>
<reference evidence="2" key="1">
    <citation type="submission" date="2020-05" db="EMBL/GenBank/DDBJ databases">
        <authorList>
            <person name="Chiriac C."/>
            <person name="Salcher M."/>
            <person name="Ghai R."/>
            <person name="Kavagutti S V."/>
        </authorList>
    </citation>
    <scope>NUCLEOTIDE SEQUENCE</scope>
</reference>
<dbReference type="InterPro" id="IPR019999">
    <property type="entry name" value="Anth_synth_I-like"/>
</dbReference>
<evidence type="ECO:0000259" key="1">
    <source>
        <dbReference type="Pfam" id="PF00425"/>
    </source>
</evidence>
<name>A0A6J6N9Q8_9ZZZZ</name>
<accession>A0A6J6N9Q8</accession>
<dbReference type="PRINTS" id="PR00095">
    <property type="entry name" value="ANTSNTHASEI"/>
</dbReference>
<dbReference type="EMBL" id="CAEZXP010000001">
    <property type="protein sequence ID" value="CAB4682856.1"/>
    <property type="molecule type" value="Genomic_DNA"/>
</dbReference>
<dbReference type="SUPFAM" id="SSF56322">
    <property type="entry name" value="ADC synthase"/>
    <property type="match status" value="1"/>
</dbReference>